<proteinExistence type="predicted"/>
<dbReference type="Gene3D" id="1.25.10.10">
    <property type="entry name" value="Leucine-rich Repeat Variant"/>
    <property type="match status" value="1"/>
</dbReference>
<sequence length="302" mass="32460">MDGGILQEDWRGRVRGLERISAWLRNGEGGVGVPPRVVPPLLDYLVALVGEERSPRLVTTGLRTLRCLVKTSPSSLLLPALTNGLVSSILRHLGGGSGVSVRLEAVECSKALMRATGPAHVVRVLLSDSCLNAKSSKLRENSLLWLMYALMTFPSGEFDVGSICDAILATGAVEPKRRVRQSVLDTAAVLGQFVSRSRLKVANPSQFEEPAAALFFNEALQARLARRQLPTVSPEGLILYALQVPQASTDVEWVLAGSGSLSAGSARSRAQLENAQRAFISPTQSSDNVYRLVSHIPTCILP</sequence>
<dbReference type="Proteomes" id="UP001558652">
    <property type="component" value="Unassembled WGS sequence"/>
</dbReference>
<organism evidence="1 2">
    <name type="scientific">Ranatra chinensis</name>
    <dbReference type="NCBI Taxonomy" id="642074"/>
    <lineage>
        <taxon>Eukaryota</taxon>
        <taxon>Metazoa</taxon>
        <taxon>Ecdysozoa</taxon>
        <taxon>Arthropoda</taxon>
        <taxon>Hexapoda</taxon>
        <taxon>Insecta</taxon>
        <taxon>Pterygota</taxon>
        <taxon>Neoptera</taxon>
        <taxon>Paraneoptera</taxon>
        <taxon>Hemiptera</taxon>
        <taxon>Heteroptera</taxon>
        <taxon>Panheteroptera</taxon>
        <taxon>Nepomorpha</taxon>
        <taxon>Nepidae</taxon>
        <taxon>Ranatrinae</taxon>
        <taxon>Ranatra</taxon>
    </lineage>
</organism>
<reference evidence="1 2" key="1">
    <citation type="submission" date="2024-07" db="EMBL/GenBank/DDBJ databases">
        <title>Chromosome-level genome assembly of the water stick insect Ranatra chinensis (Heteroptera: Nepidae).</title>
        <authorList>
            <person name="Liu X."/>
        </authorList>
    </citation>
    <scope>NUCLEOTIDE SEQUENCE [LARGE SCALE GENOMIC DNA]</scope>
    <source>
        <strain evidence="1">Cailab_2021Rc</strain>
        <tissue evidence="1">Muscle</tissue>
    </source>
</reference>
<dbReference type="EMBL" id="JBFDAA010000014">
    <property type="protein sequence ID" value="KAL1122113.1"/>
    <property type="molecule type" value="Genomic_DNA"/>
</dbReference>
<accession>A0ABD0YLY4</accession>
<gene>
    <name evidence="1" type="ORF">AAG570_003519</name>
</gene>
<name>A0ABD0YLY4_9HEMI</name>
<dbReference type="InterPro" id="IPR016024">
    <property type="entry name" value="ARM-type_fold"/>
</dbReference>
<dbReference type="SUPFAM" id="SSF48371">
    <property type="entry name" value="ARM repeat"/>
    <property type="match status" value="1"/>
</dbReference>
<comment type="caution">
    <text evidence="1">The sequence shown here is derived from an EMBL/GenBank/DDBJ whole genome shotgun (WGS) entry which is preliminary data.</text>
</comment>
<dbReference type="AlphaFoldDB" id="A0ABD0YLY4"/>
<evidence type="ECO:0000313" key="2">
    <source>
        <dbReference type="Proteomes" id="UP001558652"/>
    </source>
</evidence>
<protein>
    <submittedName>
        <fullName evidence="1">Uncharacterized protein</fullName>
    </submittedName>
</protein>
<dbReference type="InterPro" id="IPR011989">
    <property type="entry name" value="ARM-like"/>
</dbReference>
<keyword evidence="2" id="KW-1185">Reference proteome</keyword>
<evidence type="ECO:0000313" key="1">
    <source>
        <dbReference type="EMBL" id="KAL1122113.1"/>
    </source>
</evidence>